<reference evidence="2" key="1">
    <citation type="submission" date="2018-12" db="EMBL/GenBank/DDBJ databases">
        <title>Maribacter lutimaris sp. nov., isolated from marine sediment.</title>
        <authorList>
            <person name="Kim K.K."/>
        </authorList>
    </citation>
    <scope>NUCLEOTIDE SEQUENCE [LARGE SCALE GENOMIC DNA]</scope>
    <source>
        <strain evidence="2">PoM-212</strain>
    </source>
</reference>
<dbReference type="AlphaFoldDB" id="A0A426REN6"/>
<dbReference type="EMBL" id="QUSX01000006">
    <property type="protein sequence ID" value="RRQ47447.1"/>
    <property type="molecule type" value="Genomic_DNA"/>
</dbReference>
<evidence type="ECO:0000313" key="2">
    <source>
        <dbReference type="Proteomes" id="UP000286990"/>
    </source>
</evidence>
<evidence type="ECO:0000313" key="1">
    <source>
        <dbReference type="EMBL" id="RRQ47447.1"/>
    </source>
</evidence>
<gene>
    <name evidence="1" type="ORF">DZC72_17800</name>
</gene>
<accession>A0A426REN6</accession>
<organism evidence="1 2">
    <name type="scientific">Maribacter algicola</name>
    <dbReference type="NCBI Taxonomy" id="2498892"/>
    <lineage>
        <taxon>Bacteria</taxon>
        <taxon>Pseudomonadati</taxon>
        <taxon>Bacteroidota</taxon>
        <taxon>Flavobacteriia</taxon>
        <taxon>Flavobacteriales</taxon>
        <taxon>Flavobacteriaceae</taxon>
        <taxon>Maribacter</taxon>
    </lineage>
</organism>
<dbReference type="OrthoDB" id="1437689at2"/>
<dbReference type="Proteomes" id="UP000286990">
    <property type="component" value="Unassembled WGS sequence"/>
</dbReference>
<keyword evidence="2" id="KW-1185">Reference proteome</keyword>
<name>A0A426REN6_9FLAO</name>
<comment type="caution">
    <text evidence="1">The sequence shown here is derived from an EMBL/GenBank/DDBJ whole genome shotgun (WGS) entry which is preliminary data.</text>
</comment>
<dbReference type="RefSeq" id="WP_125224237.1">
    <property type="nucleotide sequence ID" value="NZ_QUSX01000006.1"/>
</dbReference>
<protein>
    <submittedName>
        <fullName evidence="1">Uncharacterized protein</fullName>
    </submittedName>
</protein>
<sequence>MNSIYPFVVILLLTACKTDEKKEAVTEASETPKPSIVEVKTQSMEFFSPDTLKSGWNTFVYENESSEVHFILMDLYPEGKTAADTKTDILPPFEEGMKLIMEGDIDNAIVAFGKLPPWFQEVKYMGGTGIISPKHIATSTIYLEPGLYIMECYVKMADGTWHTSHGMFKEIIVTRESTKMEPPKPTIKIEISSTEGIVVKDTIEGGKQTLEVLFKDQTVYEHFLGHDVNLVKYNDDASLDSLVHWMNWMNPDGLITPSPNGFTFLGGINNLPTLGKGYFEVNLTKGNYMLISEVPLADKKQLIQKFTIN</sequence>
<proteinExistence type="predicted"/>